<name>A0ABS7PGN1_9SPHN</name>
<organism evidence="1 2">
    <name type="scientific">Alteriqipengyuania abyssalis</name>
    <dbReference type="NCBI Taxonomy" id="2860200"/>
    <lineage>
        <taxon>Bacteria</taxon>
        <taxon>Pseudomonadati</taxon>
        <taxon>Pseudomonadota</taxon>
        <taxon>Alphaproteobacteria</taxon>
        <taxon>Sphingomonadales</taxon>
        <taxon>Erythrobacteraceae</taxon>
        <taxon>Alteriqipengyuania</taxon>
    </lineage>
</organism>
<evidence type="ECO:0008006" key="3">
    <source>
        <dbReference type="Google" id="ProtNLM"/>
    </source>
</evidence>
<dbReference type="EMBL" id="JAHWXP010000003">
    <property type="protein sequence ID" value="MBY8337360.1"/>
    <property type="molecule type" value="Genomic_DNA"/>
</dbReference>
<evidence type="ECO:0000313" key="1">
    <source>
        <dbReference type="EMBL" id="MBY8337360.1"/>
    </source>
</evidence>
<gene>
    <name evidence="1" type="ORF">KYN89_09875</name>
</gene>
<reference evidence="1 2" key="1">
    <citation type="submission" date="2021-07" db="EMBL/GenBank/DDBJ databases">
        <title>Alteriqipengyuania abyssalis NZ-12B nov, sp.nov isolated from deep sea sponge in pacific ocean.</title>
        <authorList>
            <person name="Tareen S."/>
            <person name="Wink J."/>
        </authorList>
    </citation>
    <scope>NUCLEOTIDE SEQUENCE [LARGE SCALE GENOMIC DNA]</scope>
    <source>
        <strain evidence="1 2">NZ-12B</strain>
    </source>
</reference>
<protein>
    <recommendedName>
        <fullName evidence="3">TraB/GumN family protein</fullName>
    </recommendedName>
</protein>
<dbReference type="RefSeq" id="WP_222824941.1">
    <property type="nucleotide sequence ID" value="NZ_JAHWXP010000003.1"/>
</dbReference>
<dbReference type="InterPro" id="IPR043749">
    <property type="entry name" value="DUF5694"/>
</dbReference>
<comment type="caution">
    <text evidence="1">The sequence shown here is derived from an EMBL/GenBank/DDBJ whole genome shotgun (WGS) entry which is preliminary data.</text>
</comment>
<proteinExistence type="predicted"/>
<evidence type="ECO:0000313" key="2">
    <source>
        <dbReference type="Proteomes" id="UP000759298"/>
    </source>
</evidence>
<keyword evidence="2" id="KW-1185">Reference proteome</keyword>
<dbReference type="Pfam" id="PF18950">
    <property type="entry name" value="DUF5694"/>
    <property type="match status" value="1"/>
</dbReference>
<accession>A0ABS7PGN1</accession>
<dbReference type="Proteomes" id="UP000759298">
    <property type="component" value="Unassembled WGS sequence"/>
</dbReference>
<sequence length="351" mass="38317">MSFLLAVSLLAQAAAPLPADLVDIVDEAAQERGDLTPVLVLGTSHLSSLPKDFPLERFDPLLDALEEWAPEAIAIEGIDGVQCDNLRLFDPGNAETYCPDPGPARAALGVSARDVQFGVMDLLAKPGDQRTIAERRRLVGLFLAIGEPESALVQWLRLPEAERAAGDDLPAELVAFLEKYDTRHNENVVLAARLAVRLGLDRVYRVDDQMSGSDPKDAEAYGPEISAIWDNAPTKQRIAEYEEWDAAMEDGSMPILEWYRRYNSPASLALAMAGDFGAAAGARTPSDAGQTYLAYWETRNLRMVANIRQVIGTDTRTLAIVGVSHKPYYDRYLGMMSNIELADTQAVLGGD</sequence>